<feature type="domain" description="Histidine kinase" evidence="6">
    <location>
        <begin position="780"/>
        <end position="997"/>
    </location>
</feature>
<dbReference type="Pfam" id="PF08447">
    <property type="entry name" value="PAS_3"/>
    <property type="match status" value="4"/>
</dbReference>
<dbReference type="SUPFAM" id="SSF47384">
    <property type="entry name" value="Homodimeric domain of signal transducing histidine kinase"/>
    <property type="match status" value="1"/>
</dbReference>
<feature type="domain" description="PAS" evidence="7">
    <location>
        <begin position="511"/>
        <end position="581"/>
    </location>
</feature>
<organism evidence="9 10">
    <name type="scientific">Hymenobacter gummosus</name>
    <dbReference type="NCBI Taxonomy" id="1776032"/>
    <lineage>
        <taxon>Bacteria</taxon>
        <taxon>Pseudomonadati</taxon>
        <taxon>Bacteroidota</taxon>
        <taxon>Cytophagia</taxon>
        <taxon>Cytophagales</taxon>
        <taxon>Hymenobacteraceae</taxon>
        <taxon>Hymenobacter</taxon>
    </lineage>
</organism>
<feature type="domain" description="PAC" evidence="8">
    <location>
        <begin position="194"/>
        <end position="246"/>
    </location>
</feature>
<evidence type="ECO:0000313" key="10">
    <source>
        <dbReference type="Proteomes" id="UP000282184"/>
    </source>
</evidence>
<dbReference type="Gene3D" id="3.30.565.10">
    <property type="entry name" value="Histidine kinase-like ATPase, C-terminal domain"/>
    <property type="match status" value="1"/>
</dbReference>
<evidence type="ECO:0000256" key="3">
    <source>
        <dbReference type="ARBA" id="ARBA00022553"/>
    </source>
</evidence>
<gene>
    <name evidence="9" type="ORF">EJV47_12635</name>
</gene>
<dbReference type="InterPro" id="IPR003661">
    <property type="entry name" value="HisK_dim/P_dom"/>
</dbReference>
<dbReference type="Gene3D" id="3.30.450.20">
    <property type="entry name" value="PAS domain"/>
    <property type="match status" value="5"/>
</dbReference>
<accession>A0A431U2Q3</accession>
<dbReference type="InterPro" id="IPR000700">
    <property type="entry name" value="PAS-assoc_C"/>
</dbReference>
<dbReference type="PRINTS" id="PR00344">
    <property type="entry name" value="BCTRLSENSOR"/>
</dbReference>
<feature type="domain" description="PAC" evidence="8">
    <location>
        <begin position="458"/>
        <end position="510"/>
    </location>
</feature>
<dbReference type="Pfam" id="PF02518">
    <property type="entry name" value="HATPase_c"/>
    <property type="match status" value="1"/>
</dbReference>
<dbReference type="InterPro" id="IPR004358">
    <property type="entry name" value="Sig_transdc_His_kin-like_C"/>
</dbReference>
<evidence type="ECO:0000259" key="6">
    <source>
        <dbReference type="PROSITE" id="PS50109"/>
    </source>
</evidence>
<proteinExistence type="predicted"/>
<dbReference type="InterPro" id="IPR052162">
    <property type="entry name" value="Sensor_kinase/Photoreceptor"/>
</dbReference>
<sequence>MPSLSAPDFGLLFDALSTPCLALAPDQTVAAANAAVGAWLGCAPAELLGRPADAVLPLLEDGASWATLLLAPPAAPATIGVRAADGAARALTLQAVRTNGHGGYVLAQAAPAPPAPEPPRPPESFRFLSEFIPQLVWTTDAQGRHDYFSPRWLDYTGHAGLAAPDPSWTAQLYPADQPAARHRWQQALSSGEPYRAELRLRSHDGRFRWFLVQALPLHDAHGRISQWLGTCTDVDDAKRVQQRLLAKDQQLQQILGQVPAYVATVFGTDHIVSFATPNFLELLGGRLRVGWPLAQSVPELAGQGLLALFDEAYRQGRPLQEQARPISWVNAQTQQRVQRYYDLTLQPLPGGQGQIQGVLFFAVDVTAQVQARQRHERLTATVRRRDEQVRAMTEALPLISFSQAPNGRLVYVSPQWSAFTGAPAKPPRGQDWRTFVHPDDYPTVAGSFVRARRDRQPWTSQLRLRAADGQYRWHLARSLPVFDEQQRLSRWYGTLTDVHEQQELAERLRHSEQQFRFLADTVPLFTWTATPAGQIDYANQRFLDYTGQTPGEVARGGWLALVHPDEQDLTRQRWAESMRTGQDCEVEHRVRGTDGLYRWFLVRATAMRDAEGRIVKWYGSSTDIHEQRALQDELRRSEEQFRFLADSLTNLIWIVEPDGTISHFNQRWVEYTGRSLEASLHWGWQDLVDPEDQERTLARFRQHMASGEPYENEDRVRRHDGQYRWHLHRALPLRDADGRILRWFGSSTDIDDYKRFQHELEARNAELLRINQDLDNFVYTASHDLRQPIDNMAGIFQELTRSARYDDPDAPALLTMFEHSLEQIYTTIKELAALVQTQKQSMLAAPEQVRLERLTQEVLHSIGEQVRTVGAVVETDFSQVPAVEFVRPNLQSVLYNLLSNAVKYHDPSRPPRIRVWTERDAAGRPVLTVQDNGLGIDLSRHGTELFQLFRRFHDHVPGSGTGLYLVQRLVQAHGGELLVESTPGVGTTFRVRLPKDSGTLAE</sequence>
<dbReference type="PANTHER" id="PTHR43304:SF1">
    <property type="entry name" value="PAC DOMAIN-CONTAINING PROTEIN"/>
    <property type="match status" value="1"/>
</dbReference>
<dbReference type="InterPro" id="IPR001610">
    <property type="entry name" value="PAC"/>
</dbReference>
<comment type="caution">
    <text evidence="9">The sequence shown here is derived from an EMBL/GenBank/DDBJ whole genome shotgun (WGS) entry which is preliminary data.</text>
</comment>
<dbReference type="SUPFAM" id="SSF55874">
    <property type="entry name" value="ATPase domain of HSP90 chaperone/DNA topoisomerase II/histidine kinase"/>
    <property type="match status" value="1"/>
</dbReference>
<dbReference type="OrthoDB" id="9766459at2"/>
<evidence type="ECO:0000259" key="8">
    <source>
        <dbReference type="PROSITE" id="PS50113"/>
    </source>
</evidence>
<feature type="domain" description="PAS" evidence="7">
    <location>
        <begin position="385"/>
        <end position="455"/>
    </location>
</feature>
<evidence type="ECO:0000256" key="5">
    <source>
        <dbReference type="ARBA" id="ARBA00022777"/>
    </source>
</evidence>
<evidence type="ECO:0000313" key="9">
    <source>
        <dbReference type="EMBL" id="RTQ49658.1"/>
    </source>
</evidence>
<dbReference type="EMBL" id="RXOF01000006">
    <property type="protein sequence ID" value="RTQ49658.1"/>
    <property type="molecule type" value="Genomic_DNA"/>
</dbReference>
<dbReference type="AlphaFoldDB" id="A0A431U2Q3"/>
<dbReference type="SMART" id="SM00091">
    <property type="entry name" value="PAS"/>
    <property type="match status" value="6"/>
</dbReference>
<name>A0A431U2Q3_9BACT</name>
<keyword evidence="5" id="KW-0418">Kinase</keyword>
<dbReference type="SMART" id="SM00086">
    <property type="entry name" value="PAC"/>
    <property type="match status" value="5"/>
</dbReference>
<dbReference type="InterPro" id="IPR003594">
    <property type="entry name" value="HATPase_dom"/>
</dbReference>
<dbReference type="NCBIfam" id="TIGR00229">
    <property type="entry name" value="sensory_box"/>
    <property type="match status" value="4"/>
</dbReference>
<dbReference type="PROSITE" id="PS50112">
    <property type="entry name" value="PAS"/>
    <property type="match status" value="3"/>
</dbReference>
<reference evidence="9 10" key="1">
    <citation type="submission" date="2018-12" db="EMBL/GenBank/DDBJ databases">
        <title>Hymenobacter gummosus sp. nov., isolated from a spring.</title>
        <authorList>
            <person name="Nie L."/>
        </authorList>
    </citation>
    <scope>NUCLEOTIDE SEQUENCE [LARGE SCALE GENOMIC DNA]</scope>
    <source>
        <strain evidence="9 10">KCTC 52166</strain>
    </source>
</reference>
<dbReference type="InterPro" id="IPR036097">
    <property type="entry name" value="HisK_dim/P_sf"/>
</dbReference>
<dbReference type="CDD" id="cd00130">
    <property type="entry name" value="PAS"/>
    <property type="match status" value="4"/>
</dbReference>
<feature type="domain" description="PAC" evidence="8">
    <location>
        <begin position="584"/>
        <end position="636"/>
    </location>
</feature>
<keyword evidence="4" id="KW-0808">Transferase</keyword>
<feature type="domain" description="PAC" evidence="8">
    <location>
        <begin position="710"/>
        <end position="762"/>
    </location>
</feature>
<dbReference type="InterPro" id="IPR013655">
    <property type="entry name" value="PAS_fold_3"/>
</dbReference>
<dbReference type="CDD" id="cd00082">
    <property type="entry name" value="HisKA"/>
    <property type="match status" value="1"/>
</dbReference>
<protein>
    <recommendedName>
        <fullName evidence="2">histidine kinase</fullName>
        <ecNumber evidence="2">2.7.13.3</ecNumber>
    </recommendedName>
</protein>
<dbReference type="Pfam" id="PF08448">
    <property type="entry name" value="PAS_4"/>
    <property type="match status" value="1"/>
</dbReference>
<keyword evidence="10" id="KW-1185">Reference proteome</keyword>
<dbReference type="InterPro" id="IPR013656">
    <property type="entry name" value="PAS_4"/>
</dbReference>
<evidence type="ECO:0000256" key="2">
    <source>
        <dbReference type="ARBA" id="ARBA00012438"/>
    </source>
</evidence>
<dbReference type="FunFam" id="3.30.450.20:FF:000099">
    <property type="entry name" value="Sensory box sensor histidine kinase"/>
    <property type="match status" value="4"/>
</dbReference>
<dbReference type="RefSeq" id="WP_126693517.1">
    <property type="nucleotide sequence ID" value="NZ_RXOF01000006.1"/>
</dbReference>
<dbReference type="Gene3D" id="1.10.287.130">
    <property type="match status" value="1"/>
</dbReference>
<dbReference type="SMART" id="SM00387">
    <property type="entry name" value="HATPase_c"/>
    <property type="match status" value="1"/>
</dbReference>
<evidence type="ECO:0000259" key="7">
    <source>
        <dbReference type="PROSITE" id="PS50112"/>
    </source>
</evidence>
<evidence type="ECO:0000256" key="4">
    <source>
        <dbReference type="ARBA" id="ARBA00022679"/>
    </source>
</evidence>
<dbReference type="PROSITE" id="PS50109">
    <property type="entry name" value="HIS_KIN"/>
    <property type="match status" value="1"/>
</dbReference>
<dbReference type="EC" id="2.7.13.3" evidence="2"/>
<dbReference type="InterPro" id="IPR036890">
    <property type="entry name" value="HATPase_C_sf"/>
</dbReference>
<feature type="domain" description="PAS" evidence="7">
    <location>
        <begin position="637"/>
        <end position="707"/>
    </location>
</feature>
<dbReference type="InterPro" id="IPR035965">
    <property type="entry name" value="PAS-like_dom_sf"/>
</dbReference>
<dbReference type="PROSITE" id="PS50113">
    <property type="entry name" value="PAC"/>
    <property type="match status" value="4"/>
</dbReference>
<dbReference type="PANTHER" id="PTHR43304">
    <property type="entry name" value="PHYTOCHROME-LIKE PROTEIN CPH1"/>
    <property type="match status" value="1"/>
</dbReference>
<dbReference type="InterPro" id="IPR005467">
    <property type="entry name" value="His_kinase_dom"/>
</dbReference>
<dbReference type="InterPro" id="IPR000014">
    <property type="entry name" value="PAS"/>
</dbReference>
<dbReference type="GO" id="GO:0000155">
    <property type="term" value="F:phosphorelay sensor kinase activity"/>
    <property type="evidence" value="ECO:0007669"/>
    <property type="project" value="InterPro"/>
</dbReference>
<comment type="catalytic activity">
    <reaction evidence="1">
        <text>ATP + protein L-histidine = ADP + protein N-phospho-L-histidine.</text>
        <dbReference type="EC" id="2.7.13.3"/>
    </reaction>
</comment>
<dbReference type="Proteomes" id="UP000282184">
    <property type="component" value="Unassembled WGS sequence"/>
</dbReference>
<keyword evidence="3" id="KW-0597">Phosphoprotein</keyword>
<dbReference type="SUPFAM" id="SSF55785">
    <property type="entry name" value="PYP-like sensor domain (PAS domain)"/>
    <property type="match status" value="6"/>
</dbReference>
<evidence type="ECO:0000256" key="1">
    <source>
        <dbReference type="ARBA" id="ARBA00000085"/>
    </source>
</evidence>